<gene>
    <name evidence="1" type="ORF">DSO57_1026909</name>
</gene>
<dbReference type="EMBL" id="QTSX02007260">
    <property type="protein sequence ID" value="KAJ9049219.1"/>
    <property type="molecule type" value="Genomic_DNA"/>
</dbReference>
<protein>
    <submittedName>
        <fullName evidence="1">Uncharacterized protein</fullName>
    </submittedName>
</protein>
<proteinExistence type="predicted"/>
<keyword evidence="2" id="KW-1185">Reference proteome</keyword>
<evidence type="ECO:0000313" key="2">
    <source>
        <dbReference type="Proteomes" id="UP001165960"/>
    </source>
</evidence>
<dbReference type="Proteomes" id="UP001165960">
    <property type="component" value="Unassembled WGS sequence"/>
</dbReference>
<organism evidence="1 2">
    <name type="scientific">Entomophthora muscae</name>
    <dbReference type="NCBI Taxonomy" id="34485"/>
    <lineage>
        <taxon>Eukaryota</taxon>
        <taxon>Fungi</taxon>
        <taxon>Fungi incertae sedis</taxon>
        <taxon>Zoopagomycota</taxon>
        <taxon>Entomophthoromycotina</taxon>
        <taxon>Entomophthoromycetes</taxon>
        <taxon>Entomophthorales</taxon>
        <taxon>Entomophthoraceae</taxon>
        <taxon>Entomophthora</taxon>
    </lineage>
</organism>
<sequence>MISEIGYRLQYEAFRSTLVYADQALVSGLKRHWVYPSYSAADRGRQKGTHLEILLTILPLRNFLKSHNT</sequence>
<accession>A0ACC2RGP4</accession>
<reference evidence="1" key="1">
    <citation type="submission" date="2022-04" db="EMBL/GenBank/DDBJ databases">
        <title>Genome of the entomopathogenic fungus Entomophthora muscae.</title>
        <authorList>
            <person name="Elya C."/>
            <person name="Lovett B.R."/>
            <person name="Lee E."/>
            <person name="Macias A.M."/>
            <person name="Hajek A.E."/>
            <person name="De Bivort B.L."/>
            <person name="Kasson M.T."/>
            <person name="De Fine Licht H.H."/>
            <person name="Stajich J.E."/>
        </authorList>
    </citation>
    <scope>NUCLEOTIDE SEQUENCE</scope>
    <source>
        <strain evidence="1">Berkeley</strain>
    </source>
</reference>
<comment type="caution">
    <text evidence="1">The sequence shown here is derived from an EMBL/GenBank/DDBJ whole genome shotgun (WGS) entry which is preliminary data.</text>
</comment>
<name>A0ACC2RGP4_9FUNG</name>
<evidence type="ECO:0000313" key="1">
    <source>
        <dbReference type="EMBL" id="KAJ9049219.1"/>
    </source>
</evidence>